<dbReference type="PANTHER" id="PTHR42734:SF17">
    <property type="entry name" value="METAL TRANSPORT SYSTEM ATP-BINDING PROTEIN TM_0124-RELATED"/>
    <property type="match status" value="1"/>
</dbReference>
<dbReference type="Gene3D" id="3.40.50.300">
    <property type="entry name" value="P-loop containing nucleotide triphosphate hydrolases"/>
    <property type="match status" value="1"/>
</dbReference>
<dbReference type="AlphaFoldDB" id="A0A7H9CIU0"/>
<dbReference type="RefSeq" id="WP_179975125.1">
    <property type="nucleotide sequence ID" value="NZ_CP049075.1"/>
</dbReference>
<evidence type="ECO:0000256" key="2">
    <source>
        <dbReference type="ARBA" id="ARBA00022448"/>
    </source>
</evidence>
<name>A0A7H9CIU0_9BACT</name>
<evidence type="ECO:0000313" key="6">
    <source>
        <dbReference type="EMBL" id="QLI06020.1"/>
    </source>
</evidence>
<comment type="similarity">
    <text evidence="1">Belongs to the ABC transporter superfamily.</text>
</comment>
<dbReference type="PANTHER" id="PTHR42734">
    <property type="entry name" value="METAL TRANSPORT SYSTEM ATP-BINDING PROTEIN TM_0124-RELATED"/>
    <property type="match status" value="1"/>
</dbReference>
<organism evidence="6 7">
    <name type="scientific">Candidatus Campylobacter infans</name>
    <dbReference type="NCBI Taxonomy" id="2561898"/>
    <lineage>
        <taxon>Bacteria</taxon>
        <taxon>Pseudomonadati</taxon>
        <taxon>Campylobacterota</taxon>
        <taxon>Epsilonproteobacteria</taxon>
        <taxon>Campylobacterales</taxon>
        <taxon>Campylobacteraceae</taxon>
        <taxon>Campylobacter</taxon>
    </lineage>
</organism>
<dbReference type="KEGG" id="cinf:CINF_1543"/>
<dbReference type="PROSITE" id="PS50893">
    <property type="entry name" value="ABC_TRANSPORTER_2"/>
    <property type="match status" value="1"/>
</dbReference>
<dbReference type="InterPro" id="IPR050153">
    <property type="entry name" value="Metal_Ion_Import_ABC"/>
</dbReference>
<evidence type="ECO:0000313" key="7">
    <source>
        <dbReference type="Proteomes" id="UP000509414"/>
    </source>
</evidence>
<feature type="domain" description="ABC transporter" evidence="5">
    <location>
        <begin position="3"/>
        <end position="226"/>
    </location>
</feature>
<evidence type="ECO:0000256" key="1">
    <source>
        <dbReference type="ARBA" id="ARBA00005417"/>
    </source>
</evidence>
<dbReference type="Pfam" id="PF00005">
    <property type="entry name" value="ABC_tran"/>
    <property type="match status" value="1"/>
</dbReference>
<dbReference type="InterPro" id="IPR003439">
    <property type="entry name" value="ABC_transporter-like_ATP-bd"/>
</dbReference>
<dbReference type="GO" id="GO:0016887">
    <property type="term" value="F:ATP hydrolysis activity"/>
    <property type="evidence" value="ECO:0007669"/>
    <property type="project" value="InterPro"/>
</dbReference>
<reference evidence="6 7" key="1">
    <citation type="submission" date="2020-02" db="EMBL/GenBank/DDBJ databases">
        <title>Complete genome sequence of the novel Campylobacter species Candidatus Campylobacter infans.</title>
        <authorList>
            <person name="Duim B."/>
            <person name="Zomer A."/>
            <person name="van der Graaf L."/>
            <person name="Wagenaar J."/>
        </authorList>
    </citation>
    <scope>NUCLEOTIDE SEQUENCE [LARGE SCALE GENOMIC DNA]</scope>
    <source>
        <strain evidence="6 7">19S00001</strain>
    </source>
</reference>
<dbReference type="SMART" id="SM00382">
    <property type="entry name" value="AAA"/>
    <property type="match status" value="1"/>
</dbReference>
<keyword evidence="2" id="KW-0813">Transport</keyword>
<dbReference type="SUPFAM" id="SSF52540">
    <property type="entry name" value="P-loop containing nucleoside triphosphate hydrolases"/>
    <property type="match status" value="1"/>
</dbReference>
<evidence type="ECO:0000259" key="5">
    <source>
        <dbReference type="PROSITE" id="PS50893"/>
    </source>
</evidence>
<keyword evidence="7" id="KW-1185">Reference proteome</keyword>
<dbReference type="EMBL" id="CP049075">
    <property type="protein sequence ID" value="QLI06020.1"/>
    <property type="molecule type" value="Genomic_DNA"/>
</dbReference>
<dbReference type="Proteomes" id="UP000509414">
    <property type="component" value="Chromosome"/>
</dbReference>
<dbReference type="InterPro" id="IPR003593">
    <property type="entry name" value="AAA+_ATPase"/>
</dbReference>
<evidence type="ECO:0000256" key="4">
    <source>
        <dbReference type="ARBA" id="ARBA00022840"/>
    </source>
</evidence>
<accession>A0A7H9CIU0</accession>
<gene>
    <name evidence="6" type="primary">znuC</name>
    <name evidence="6" type="ORF">CINF_1543</name>
</gene>
<protein>
    <submittedName>
        <fullName evidence="6">Zinc ABC transporter, ATP-binding protein</fullName>
    </submittedName>
</protein>
<keyword evidence="3" id="KW-0547">Nucleotide-binding</keyword>
<sequence>MQIVIKNLSFSYQNDLILDNISLEYNSDEILSIIGPNGGGKSTLLKLVLGLLKARSGTISAPKNLGYVPQFIPLNANFPLSVLEVVLMARLNGKIFNFYTKEDYKIATSALEAVQMSEFSARKIQELSGGERQRVYIARAIATQAKILILDEPTASLDPKAAAQIYELLKTLNERKIGIFMVSHDAQMALNIADKIAFVNKSLYLHENDAKNNANIFTLAKNSEHFCGVEMAALLHNAKCACNN</sequence>
<dbReference type="GO" id="GO:0005524">
    <property type="term" value="F:ATP binding"/>
    <property type="evidence" value="ECO:0007669"/>
    <property type="project" value="UniProtKB-KW"/>
</dbReference>
<dbReference type="CDD" id="cd03235">
    <property type="entry name" value="ABC_Metallic_Cations"/>
    <property type="match status" value="1"/>
</dbReference>
<evidence type="ECO:0000256" key="3">
    <source>
        <dbReference type="ARBA" id="ARBA00022741"/>
    </source>
</evidence>
<dbReference type="InterPro" id="IPR027417">
    <property type="entry name" value="P-loop_NTPase"/>
</dbReference>
<keyword evidence="4 6" id="KW-0067">ATP-binding</keyword>
<proteinExistence type="inferred from homology"/>